<gene>
    <name evidence="2" type="ORF">DAPPUDRAFT_238082</name>
</gene>
<reference evidence="2 3" key="1">
    <citation type="journal article" date="2011" name="Science">
        <title>The ecoresponsive genome of Daphnia pulex.</title>
        <authorList>
            <person name="Colbourne J.K."/>
            <person name="Pfrender M.E."/>
            <person name="Gilbert D."/>
            <person name="Thomas W.K."/>
            <person name="Tucker A."/>
            <person name="Oakley T.H."/>
            <person name="Tokishita S."/>
            <person name="Aerts A."/>
            <person name="Arnold G.J."/>
            <person name="Basu M.K."/>
            <person name="Bauer D.J."/>
            <person name="Caceres C.E."/>
            <person name="Carmel L."/>
            <person name="Casola C."/>
            <person name="Choi J.H."/>
            <person name="Detter J.C."/>
            <person name="Dong Q."/>
            <person name="Dusheyko S."/>
            <person name="Eads B.D."/>
            <person name="Frohlich T."/>
            <person name="Geiler-Samerotte K.A."/>
            <person name="Gerlach D."/>
            <person name="Hatcher P."/>
            <person name="Jogdeo S."/>
            <person name="Krijgsveld J."/>
            <person name="Kriventseva E.V."/>
            <person name="Kultz D."/>
            <person name="Laforsch C."/>
            <person name="Lindquist E."/>
            <person name="Lopez J."/>
            <person name="Manak J.R."/>
            <person name="Muller J."/>
            <person name="Pangilinan J."/>
            <person name="Patwardhan R.P."/>
            <person name="Pitluck S."/>
            <person name="Pritham E.J."/>
            <person name="Rechtsteiner A."/>
            <person name="Rho M."/>
            <person name="Rogozin I.B."/>
            <person name="Sakarya O."/>
            <person name="Salamov A."/>
            <person name="Schaack S."/>
            <person name="Shapiro H."/>
            <person name="Shiga Y."/>
            <person name="Skalitzky C."/>
            <person name="Smith Z."/>
            <person name="Souvorov A."/>
            <person name="Sung W."/>
            <person name="Tang Z."/>
            <person name="Tsuchiya D."/>
            <person name="Tu H."/>
            <person name="Vos H."/>
            <person name="Wang M."/>
            <person name="Wolf Y.I."/>
            <person name="Yamagata H."/>
            <person name="Yamada T."/>
            <person name="Ye Y."/>
            <person name="Shaw J.R."/>
            <person name="Andrews J."/>
            <person name="Crease T.J."/>
            <person name="Tang H."/>
            <person name="Lucas S.M."/>
            <person name="Robertson H.M."/>
            <person name="Bork P."/>
            <person name="Koonin E.V."/>
            <person name="Zdobnov E.M."/>
            <person name="Grigoriev I.V."/>
            <person name="Lynch M."/>
            <person name="Boore J.L."/>
        </authorList>
    </citation>
    <scope>NUCLEOTIDE SEQUENCE [LARGE SCALE GENOMIC DNA]</scope>
</reference>
<dbReference type="KEGG" id="dpx:DAPPUDRAFT_238082"/>
<accession>E9G555</accession>
<sequence length="63" mass="6988">MDIEDEAPLNTGPNLTYSLISTSMADNGTQVDFDEPPSPIQLDKSTQTEMSSFPKPRETKELK</sequence>
<dbReference type="EMBL" id="GL732532">
    <property type="protein sequence ID" value="EFX85414.1"/>
    <property type="molecule type" value="Genomic_DNA"/>
</dbReference>
<feature type="region of interest" description="Disordered" evidence="1">
    <location>
        <begin position="26"/>
        <end position="63"/>
    </location>
</feature>
<dbReference type="AlphaFoldDB" id="E9G555"/>
<keyword evidence="3" id="KW-1185">Reference proteome</keyword>
<dbReference type="InParanoid" id="E9G555"/>
<dbReference type="Proteomes" id="UP000000305">
    <property type="component" value="Unassembled WGS sequence"/>
</dbReference>
<evidence type="ECO:0000256" key="1">
    <source>
        <dbReference type="SAM" id="MobiDB-lite"/>
    </source>
</evidence>
<proteinExistence type="predicted"/>
<name>E9G555_DAPPU</name>
<protein>
    <submittedName>
        <fullName evidence="2">Uncharacterized protein</fullName>
    </submittedName>
</protein>
<evidence type="ECO:0000313" key="2">
    <source>
        <dbReference type="EMBL" id="EFX85414.1"/>
    </source>
</evidence>
<evidence type="ECO:0000313" key="3">
    <source>
        <dbReference type="Proteomes" id="UP000000305"/>
    </source>
</evidence>
<dbReference type="HOGENOM" id="CLU_2887974_0_0_1"/>
<organism evidence="2 3">
    <name type="scientific">Daphnia pulex</name>
    <name type="common">Water flea</name>
    <dbReference type="NCBI Taxonomy" id="6669"/>
    <lineage>
        <taxon>Eukaryota</taxon>
        <taxon>Metazoa</taxon>
        <taxon>Ecdysozoa</taxon>
        <taxon>Arthropoda</taxon>
        <taxon>Crustacea</taxon>
        <taxon>Branchiopoda</taxon>
        <taxon>Diplostraca</taxon>
        <taxon>Cladocera</taxon>
        <taxon>Anomopoda</taxon>
        <taxon>Daphniidae</taxon>
        <taxon>Daphnia</taxon>
    </lineage>
</organism>